<protein>
    <submittedName>
        <fullName evidence="1">Uncharacterized protein</fullName>
    </submittedName>
</protein>
<accession>A0A917W0M3</accession>
<organism evidence="1 2">
    <name type="scientific">Sporolactobacillus putidus</name>
    <dbReference type="NCBI Taxonomy" id="492735"/>
    <lineage>
        <taxon>Bacteria</taxon>
        <taxon>Bacillati</taxon>
        <taxon>Bacillota</taxon>
        <taxon>Bacilli</taxon>
        <taxon>Bacillales</taxon>
        <taxon>Sporolactobacillaceae</taxon>
        <taxon>Sporolactobacillus</taxon>
    </lineage>
</organism>
<dbReference type="EMBL" id="BMOK01000003">
    <property type="protein sequence ID" value="GGL47779.1"/>
    <property type="molecule type" value="Genomic_DNA"/>
</dbReference>
<name>A0A917W0M3_9BACL</name>
<keyword evidence="2" id="KW-1185">Reference proteome</keyword>
<sequence length="72" mass="8270">MTRSSGTIQNFNLHLKSFFKLSLLQDLRHAENIHSQDIPAVEAGAYISKLLYKMLKYKKSGLDLKAIENENF</sequence>
<dbReference type="AlphaFoldDB" id="A0A917W0M3"/>
<dbReference type="Proteomes" id="UP000654670">
    <property type="component" value="Unassembled WGS sequence"/>
</dbReference>
<evidence type="ECO:0000313" key="1">
    <source>
        <dbReference type="EMBL" id="GGL47779.1"/>
    </source>
</evidence>
<evidence type="ECO:0000313" key="2">
    <source>
        <dbReference type="Proteomes" id="UP000654670"/>
    </source>
</evidence>
<proteinExistence type="predicted"/>
<comment type="caution">
    <text evidence="1">The sequence shown here is derived from an EMBL/GenBank/DDBJ whole genome shotgun (WGS) entry which is preliminary data.</text>
</comment>
<reference evidence="1" key="2">
    <citation type="submission" date="2020-09" db="EMBL/GenBank/DDBJ databases">
        <authorList>
            <person name="Sun Q."/>
            <person name="Ohkuma M."/>
        </authorList>
    </citation>
    <scope>NUCLEOTIDE SEQUENCE</scope>
    <source>
        <strain evidence="1">JCM 15325</strain>
    </source>
</reference>
<gene>
    <name evidence="1" type="ORF">GCM10007968_09900</name>
</gene>
<reference evidence="1" key="1">
    <citation type="journal article" date="2014" name="Int. J. Syst. Evol. Microbiol.">
        <title>Complete genome sequence of Corynebacterium casei LMG S-19264T (=DSM 44701T), isolated from a smear-ripened cheese.</title>
        <authorList>
            <consortium name="US DOE Joint Genome Institute (JGI-PGF)"/>
            <person name="Walter F."/>
            <person name="Albersmeier A."/>
            <person name="Kalinowski J."/>
            <person name="Ruckert C."/>
        </authorList>
    </citation>
    <scope>NUCLEOTIDE SEQUENCE</scope>
    <source>
        <strain evidence="1">JCM 15325</strain>
    </source>
</reference>